<dbReference type="Proteomes" id="UP000199800">
    <property type="component" value="Unassembled WGS sequence"/>
</dbReference>
<dbReference type="EC" id="7.-.-.-" evidence="6"/>
<evidence type="ECO:0000256" key="4">
    <source>
        <dbReference type="ARBA" id="ARBA00022643"/>
    </source>
</evidence>
<keyword evidence="6" id="KW-1133">Transmembrane helix</keyword>
<keyword evidence="6" id="KW-0472">Membrane</keyword>
<comment type="cofactor">
    <cofactor evidence="6">
        <name>FMN</name>
        <dbReference type="ChEBI" id="CHEBI:58210"/>
    </cofactor>
</comment>
<evidence type="ECO:0000256" key="1">
    <source>
        <dbReference type="ARBA" id="ARBA00022448"/>
    </source>
</evidence>
<dbReference type="PROSITE" id="PS51257">
    <property type="entry name" value="PROKAR_LIPOPROTEIN"/>
    <property type="match status" value="1"/>
</dbReference>
<protein>
    <recommendedName>
        <fullName evidence="6">Ion-translocating oxidoreductase complex subunit G</fullName>
        <ecNumber evidence="6">7.-.-.-</ecNumber>
    </recommendedName>
    <alternativeName>
        <fullName evidence="6">Rnf electron transport complex subunit G</fullName>
    </alternativeName>
</protein>
<evidence type="ECO:0000256" key="6">
    <source>
        <dbReference type="HAMAP-Rule" id="MF_00479"/>
    </source>
</evidence>
<evidence type="ECO:0000256" key="2">
    <source>
        <dbReference type="ARBA" id="ARBA00022553"/>
    </source>
</evidence>
<dbReference type="HAMAP" id="MF_00479">
    <property type="entry name" value="RsxG_RnfG"/>
    <property type="match status" value="1"/>
</dbReference>
<dbReference type="STRING" id="29364.SAMN04487772_10890"/>
<dbReference type="GO" id="GO:0022900">
    <property type="term" value="P:electron transport chain"/>
    <property type="evidence" value="ECO:0007669"/>
    <property type="project" value="UniProtKB-UniRule"/>
</dbReference>
<name>A0A1I0BTD1_9FIRM</name>
<keyword evidence="6" id="KW-0812">Transmembrane</keyword>
<feature type="modified residue" description="FMN phosphoryl threonine" evidence="6">
    <location>
        <position position="182"/>
    </location>
</feature>
<comment type="subunit">
    <text evidence="6">The complex is composed of six subunits: RnfA, RnfB, RnfC, RnfD, RnfE and RnfG.</text>
</comment>
<dbReference type="GO" id="GO:0009055">
    <property type="term" value="F:electron transfer activity"/>
    <property type="evidence" value="ECO:0007669"/>
    <property type="project" value="InterPro"/>
</dbReference>
<dbReference type="PANTHER" id="PTHR36118:SF1">
    <property type="entry name" value="ION-TRANSLOCATING OXIDOREDUCTASE COMPLEX SUBUNIT G"/>
    <property type="match status" value="1"/>
</dbReference>
<comment type="similarity">
    <text evidence="6">Belongs to the RnfG family.</text>
</comment>
<dbReference type="PIRSF" id="PIRSF006091">
    <property type="entry name" value="E_trnsport_RnfG"/>
    <property type="match status" value="1"/>
</dbReference>
<dbReference type="RefSeq" id="WP_092477567.1">
    <property type="nucleotide sequence ID" value="NZ_FOHN01000008.1"/>
</dbReference>
<keyword evidence="4 6" id="KW-0288">FMN</keyword>
<dbReference type="GO" id="GO:0010181">
    <property type="term" value="F:FMN binding"/>
    <property type="evidence" value="ECO:0007669"/>
    <property type="project" value="InterPro"/>
</dbReference>
<keyword evidence="1 6" id="KW-0813">Transport</keyword>
<keyword evidence="5 6" id="KW-0249">Electron transport</keyword>
<gene>
    <name evidence="6" type="primary">rnfG</name>
    <name evidence="8" type="ORF">SAMN04487772_10890</name>
</gene>
<dbReference type="NCBIfam" id="TIGR01947">
    <property type="entry name" value="rnfG"/>
    <property type="match status" value="1"/>
</dbReference>
<dbReference type="SMART" id="SM00900">
    <property type="entry name" value="FMN_bind"/>
    <property type="match status" value="1"/>
</dbReference>
<dbReference type="EMBL" id="FOHN01000008">
    <property type="protein sequence ID" value="SET10352.1"/>
    <property type="molecule type" value="Genomic_DNA"/>
</dbReference>
<comment type="subcellular location">
    <subcellularLocation>
        <location evidence="6">Cell membrane</location>
        <topology evidence="6">Single-pass membrane protein</topology>
    </subcellularLocation>
</comment>
<keyword evidence="6" id="KW-1003">Cell membrane</keyword>
<evidence type="ECO:0000313" key="8">
    <source>
        <dbReference type="EMBL" id="SET10352.1"/>
    </source>
</evidence>
<comment type="function">
    <text evidence="6">Part of a membrane-bound complex that couples electron transfer with translocation of ions across the membrane.</text>
</comment>
<evidence type="ECO:0000259" key="7">
    <source>
        <dbReference type="SMART" id="SM00900"/>
    </source>
</evidence>
<evidence type="ECO:0000256" key="3">
    <source>
        <dbReference type="ARBA" id="ARBA00022630"/>
    </source>
</evidence>
<dbReference type="InterPro" id="IPR007329">
    <property type="entry name" value="FMN-bd"/>
</dbReference>
<reference evidence="8 9" key="1">
    <citation type="submission" date="2016-10" db="EMBL/GenBank/DDBJ databases">
        <authorList>
            <person name="de Groot N.N."/>
        </authorList>
    </citation>
    <scope>NUCLEOTIDE SEQUENCE [LARGE SCALE GENOMIC DNA]</scope>
    <source>
        <strain evidence="8 9">DSM 1801</strain>
    </source>
</reference>
<proteinExistence type="inferred from homology"/>
<evidence type="ECO:0000313" key="9">
    <source>
        <dbReference type="Proteomes" id="UP000199800"/>
    </source>
</evidence>
<dbReference type="GO" id="GO:0005886">
    <property type="term" value="C:plasma membrane"/>
    <property type="evidence" value="ECO:0007669"/>
    <property type="project" value="UniProtKB-SubCell"/>
</dbReference>
<accession>A0A1I0BTD1</accession>
<keyword evidence="3 6" id="KW-0285">Flavoprotein</keyword>
<sequence length="206" mass="22161">MKNKSTLLKDAIILFIITLIAGCALGFGQEITKEPIAKAEKEEKQVAYQKVFKNADKFEEDSAIKEKVDKSETFLKENDLSGAKIEEVTVAQDASGQPVGYVISFLATEGYGGDISLVMGMTNEGEITGFEVLKASETPGLGMRCEEPEFKNQFAGKKADSLVYTKDGAKADNEIDALSGATITTKAVTKGVNTAIAFLKQDIMQG</sequence>
<keyword evidence="9" id="KW-1185">Reference proteome</keyword>
<organism evidence="8 9">
    <name type="scientific">[Clostridium] polysaccharolyticum</name>
    <dbReference type="NCBI Taxonomy" id="29364"/>
    <lineage>
        <taxon>Bacteria</taxon>
        <taxon>Bacillati</taxon>
        <taxon>Bacillota</taxon>
        <taxon>Clostridia</taxon>
        <taxon>Lachnospirales</taxon>
        <taxon>Lachnospiraceae</taxon>
    </lineage>
</organism>
<evidence type="ECO:0000256" key="5">
    <source>
        <dbReference type="ARBA" id="ARBA00022982"/>
    </source>
</evidence>
<keyword evidence="6" id="KW-1278">Translocase</keyword>
<feature type="domain" description="FMN-binding" evidence="7">
    <location>
        <begin position="110"/>
        <end position="199"/>
    </location>
</feature>
<dbReference type="InterPro" id="IPR010209">
    <property type="entry name" value="Ion_transpt_RnfG/RsxG"/>
</dbReference>
<dbReference type="PANTHER" id="PTHR36118">
    <property type="entry name" value="ION-TRANSLOCATING OXIDOREDUCTASE COMPLEX SUBUNIT G"/>
    <property type="match status" value="1"/>
</dbReference>
<dbReference type="Pfam" id="PF04205">
    <property type="entry name" value="FMN_bind"/>
    <property type="match status" value="1"/>
</dbReference>
<dbReference type="AlphaFoldDB" id="A0A1I0BTD1"/>
<keyword evidence="2 6" id="KW-0597">Phosphoprotein</keyword>
<dbReference type="OrthoDB" id="9787579at2"/>